<dbReference type="EMBL" id="FNGY01000004">
    <property type="protein sequence ID" value="SDM55031.1"/>
    <property type="molecule type" value="Genomic_DNA"/>
</dbReference>
<organism evidence="1 2">
    <name type="scientific">Pedobacter steynii</name>
    <dbReference type="NCBI Taxonomy" id="430522"/>
    <lineage>
        <taxon>Bacteria</taxon>
        <taxon>Pseudomonadati</taxon>
        <taxon>Bacteroidota</taxon>
        <taxon>Sphingobacteriia</taxon>
        <taxon>Sphingobacteriales</taxon>
        <taxon>Sphingobacteriaceae</taxon>
        <taxon>Pedobacter</taxon>
    </lineage>
</organism>
<reference evidence="2" key="1">
    <citation type="submission" date="2016-10" db="EMBL/GenBank/DDBJ databases">
        <authorList>
            <person name="Varghese N."/>
            <person name="Submissions S."/>
        </authorList>
    </citation>
    <scope>NUCLEOTIDE SEQUENCE [LARGE SCALE GENOMIC DNA]</scope>
    <source>
        <strain evidence="2">DSM 19110</strain>
    </source>
</reference>
<dbReference type="Proteomes" id="UP000183200">
    <property type="component" value="Unassembled WGS sequence"/>
</dbReference>
<dbReference type="OrthoDB" id="797835at2"/>
<protein>
    <submittedName>
        <fullName evidence="1">Uncharacterized protein</fullName>
    </submittedName>
</protein>
<evidence type="ECO:0000313" key="1">
    <source>
        <dbReference type="EMBL" id="SDM55031.1"/>
    </source>
</evidence>
<gene>
    <name evidence="1" type="ORF">SAMN05421820_10463</name>
</gene>
<keyword evidence="2" id="KW-1185">Reference proteome</keyword>
<accession>A0A1G9U544</accession>
<dbReference type="AlphaFoldDB" id="A0A1G9U544"/>
<name>A0A1G9U544_9SPHI</name>
<proteinExistence type="predicted"/>
<sequence>MGKYQQEWKSLLQREEAFKDWKIRSSGGDLLIRVPEDTDMDLLKMQFSDLIGPMAPLIKSPKSTLKFYVGSTNEADFIFTLN</sequence>
<evidence type="ECO:0000313" key="2">
    <source>
        <dbReference type="Proteomes" id="UP000183200"/>
    </source>
</evidence>
<dbReference type="RefSeq" id="WP_074607124.1">
    <property type="nucleotide sequence ID" value="NZ_FNGY01000004.1"/>
</dbReference>
<dbReference type="STRING" id="430522.BFS30_21970"/>